<dbReference type="InterPro" id="IPR005311">
    <property type="entry name" value="PBP_dimer"/>
</dbReference>
<comment type="caution">
    <text evidence="7">The sequence shown here is derived from an EMBL/GenBank/DDBJ whole genome shotgun (WGS) entry which is preliminary data.</text>
</comment>
<dbReference type="Pfam" id="PF03717">
    <property type="entry name" value="PBP_dimer"/>
    <property type="match status" value="1"/>
</dbReference>
<accession>A0ABS4FQH3</accession>
<evidence type="ECO:0000259" key="5">
    <source>
        <dbReference type="Pfam" id="PF00905"/>
    </source>
</evidence>
<keyword evidence="7" id="KW-0131">Cell cycle</keyword>
<feature type="transmembrane region" description="Helical" evidence="4">
    <location>
        <begin position="12"/>
        <end position="32"/>
    </location>
</feature>
<keyword evidence="7" id="KW-0132">Cell division</keyword>
<organism evidence="7 8">
    <name type="scientific">Paenibacillus turicensis</name>
    <dbReference type="NCBI Taxonomy" id="160487"/>
    <lineage>
        <taxon>Bacteria</taxon>
        <taxon>Bacillati</taxon>
        <taxon>Bacillota</taxon>
        <taxon>Bacilli</taxon>
        <taxon>Bacillales</taxon>
        <taxon>Paenibacillaceae</taxon>
        <taxon>Paenibacillus</taxon>
    </lineage>
</organism>
<evidence type="ECO:0000256" key="2">
    <source>
        <dbReference type="ARBA" id="ARBA00007171"/>
    </source>
</evidence>
<dbReference type="Gene3D" id="3.90.1310.10">
    <property type="entry name" value="Penicillin-binding protein 2a (Domain 2)"/>
    <property type="match status" value="1"/>
</dbReference>
<gene>
    <name evidence="7" type="ORF">J2Z32_001457</name>
</gene>
<dbReference type="InterPro" id="IPR036138">
    <property type="entry name" value="PBP_dimer_sf"/>
</dbReference>
<dbReference type="SUPFAM" id="SSF56601">
    <property type="entry name" value="beta-lactamase/transpeptidase-like"/>
    <property type="match status" value="1"/>
</dbReference>
<reference evidence="7 8" key="1">
    <citation type="submission" date="2021-03" db="EMBL/GenBank/DDBJ databases">
        <title>Genomic Encyclopedia of Type Strains, Phase IV (KMG-IV): sequencing the most valuable type-strain genomes for metagenomic binning, comparative biology and taxonomic classification.</title>
        <authorList>
            <person name="Goeker M."/>
        </authorList>
    </citation>
    <scope>NUCLEOTIDE SEQUENCE [LARGE SCALE GENOMIC DNA]</scope>
    <source>
        <strain evidence="7 8">DSM 14349</strain>
    </source>
</reference>
<dbReference type="Gene3D" id="3.40.710.10">
    <property type="entry name" value="DD-peptidase/beta-lactamase superfamily"/>
    <property type="match status" value="1"/>
</dbReference>
<dbReference type="InterPro" id="IPR001460">
    <property type="entry name" value="PCN-bd_Tpept"/>
</dbReference>
<dbReference type="PANTHER" id="PTHR30627:SF24">
    <property type="entry name" value="PENICILLIN-BINDING PROTEIN 4B"/>
    <property type="match status" value="1"/>
</dbReference>
<evidence type="ECO:0000259" key="6">
    <source>
        <dbReference type="Pfam" id="PF03717"/>
    </source>
</evidence>
<dbReference type="EMBL" id="JAGGKG010000005">
    <property type="protein sequence ID" value="MBP1904833.1"/>
    <property type="molecule type" value="Genomic_DNA"/>
</dbReference>
<protein>
    <submittedName>
        <fullName evidence="7">Cell division protein FtsI/penicillin-binding protein 2</fullName>
    </submittedName>
</protein>
<evidence type="ECO:0000256" key="3">
    <source>
        <dbReference type="ARBA" id="ARBA00023136"/>
    </source>
</evidence>
<dbReference type="Pfam" id="PF00905">
    <property type="entry name" value="Transpeptidase"/>
    <property type="match status" value="1"/>
</dbReference>
<dbReference type="Proteomes" id="UP001519272">
    <property type="component" value="Unassembled WGS sequence"/>
</dbReference>
<feature type="domain" description="Penicillin-binding protein dimerisation" evidence="6">
    <location>
        <begin position="65"/>
        <end position="229"/>
    </location>
</feature>
<feature type="domain" description="Penicillin-binding protein transpeptidase" evidence="5">
    <location>
        <begin position="272"/>
        <end position="578"/>
    </location>
</feature>
<keyword evidence="4" id="KW-0812">Transmembrane</keyword>
<dbReference type="PANTHER" id="PTHR30627">
    <property type="entry name" value="PEPTIDOGLYCAN D,D-TRANSPEPTIDASE"/>
    <property type="match status" value="1"/>
</dbReference>
<keyword evidence="4" id="KW-1133">Transmembrane helix</keyword>
<keyword evidence="3 4" id="KW-0472">Membrane</keyword>
<evidence type="ECO:0000256" key="1">
    <source>
        <dbReference type="ARBA" id="ARBA00004370"/>
    </source>
</evidence>
<dbReference type="RefSeq" id="WP_245251274.1">
    <property type="nucleotide sequence ID" value="NZ_JAGGKG010000005.1"/>
</dbReference>
<name>A0ABS4FQH3_9BACL</name>
<dbReference type="SUPFAM" id="SSF56519">
    <property type="entry name" value="Penicillin binding protein dimerisation domain"/>
    <property type="match status" value="1"/>
</dbReference>
<evidence type="ECO:0000256" key="4">
    <source>
        <dbReference type="SAM" id="Phobius"/>
    </source>
</evidence>
<comment type="subcellular location">
    <subcellularLocation>
        <location evidence="1">Membrane</location>
    </subcellularLocation>
</comment>
<proteinExistence type="inferred from homology"/>
<evidence type="ECO:0000313" key="7">
    <source>
        <dbReference type="EMBL" id="MBP1904833.1"/>
    </source>
</evidence>
<comment type="similarity">
    <text evidence="2">Belongs to the transpeptidase family.</text>
</comment>
<dbReference type="GO" id="GO:0051301">
    <property type="term" value="P:cell division"/>
    <property type="evidence" value="ECO:0007669"/>
    <property type="project" value="UniProtKB-KW"/>
</dbReference>
<sequence length="589" mass="65795">MHRLSLLRKKRIFYILMLFLFLFLIVIFRLLWIQTSAGWKIIKPSTSTINELAVRQRQEGIELDSGRGHIVDRNGVALTGEVVWTPVLFPLKQLPSAKEMKRIASLLHTTTAKLHETWVHLKIPQAWEEKQSGVFHVKQDELQQWRNLKGIMVLPYMNRYAEGLRGNQWLGYLAEQPELIKSLGIKNRGKRDLSVSLGAAGLERSFDFYLRAAEKTAAYYAIDGKGRALQGVGATIKGQPSNYLPLVVHSTIDNTLQRQIEQLTEEQHIEQGAIVVLDATNGDVISMVSRPFYDPKRINLERGEWSNSAVKAAVPGSIFKTVIAAAALEKGVTQPNEVFRCNRQYGKYGLSCWLQEGHGEITLEDGYAHSCNIVFATLGERLSEQDIMNTAYGLGLGRKIGWQGNNLQQIDQEEAGVIFKAKLADGGVRAQTAIGQRDVQITPLQAANLVVTLLNDGKVAAPRLASAITYKDGSHFIDFEPKVRKNEQQISIRTSRLLASWMCKVVEEGTGQSLQSAKWTLAGKSGTAQVTYGSQSRNHHWFIGYGPTEKPQYAVAVLIKNQPVNAKNKATLLFKETMNILAEHSKLVR</sequence>
<evidence type="ECO:0000313" key="8">
    <source>
        <dbReference type="Proteomes" id="UP001519272"/>
    </source>
</evidence>
<dbReference type="InterPro" id="IPR012338">
    <property type="entry name" value="Beta-lactam/transpept-like"/>
</dbReference>
<keyword evidence="8" id="KW-1185">Reference proteome</keyword>
<dbReference type="InterPro" id="IPR050515">
    <property type="entry name" value="Beta-lactam/transpept"/>
</dbReference>